<reference evidence="2" key="1">
    <citation type="submission" date="2022-08" db="UniProtKB">
        <authorList>
            <consortium name="EnsemblMetazoa"/>
        </authorList>
    </citation>
    <scope>IDENTIFICATION</scope>
    <source>
        <strain evidence="2">05x7-T-G4-1.051#20</strain>
    </source>
</reference>
<organism evidence="2 3">
    <name type="scientific">Magallana gigas</name>
    <name type="common">Pacific oyster</name>
    <name type="synonym">Crassostrea gigas</name>
    <dbReference type="NCBI Taxonomy" id="29159"/>
    <lineage>
        <taxon>Eukaryota</taxon>
        <taxon>Metazoa</taxon>
        <taxon>Spiralia</taxon>
        <taxon>Lophotrochozoa</taxon>
        <taxon>Mollusca</taxon>
        <taxon>Bivalvia</taxon>
        <taxon>Autobranchia</taxon>
        <taxon>Pteriomorphia</taxon>
        <taxon>Ostreida</taxon>
        <taxon>Ostreoidea</taxon>
        <taxon>Ostreidae</taxon>
        <taxon>Magallana</taxon>
    </lineage>
</organism>
<sequence length="297" mass="33339">MAEAFLEFLCIPPPPSPDCESTLSTIGTKNESLKRPLSPTPESHGNCDTFSPVVSYSPALDSNCSSAFAPVTCNGDDNGRLSQTEDSILTTLRRTDSEKLRKLEKRMREPEPEQDFKPQLELLRTLMSRKAKRRKHALEHLASTGWENEMRRAQVRNILKVEFTSSDEECDGRFISHPLLWQSDKLAKEQSTTHHNRDSTLDSLPAQPHFMSTTLTHSTLFSVADQVTSKKINFVATQDEVNTQEEVTTQEVRHSLPASRRTPHVEEGLRYTGGSVEFADRTAVDARSHRAGQSMTS</sequence>
<evidence type="ECO:0000313" key="2">
    <source>
        <dbReference type="EnsemblMetazoa" id="G8325.1:cds"/>
    </source>
</evidence>
<protein>
    <submittedName>
        <fullName evidence="2">Uncharacterized protein</fullName>
    </submittedName>
</protein>
<feature type="region of interest" description="Disordered" evidence="1">
    <location>
        <begin position="245"/>
        <end position="264"/>
    </location>
</feature>
<keyword evidence="3" id="KW-1185">Reference proteome</keyword>
<feature type="region of interest" description="Disordered" evidence="1">
    <location>
        <begin position="18"/>
        <end position="46"/>
    </location>
</feature>
<accession>A0A8W8P222</accession>
<proteinExistence type="predicted"/>
<dbReference type="EnsemblMetazoa" id="G8325.1">
    <property type="protein sequence ID" value="G8325.1:cds"/>
    <property type="gene ID" value="G8325"/>
</dbReference>
<name>A0A8W8P222_MAGGI</name>
<evidence type="ECO:0000313" key="3">
    <source>
        <dbReference type="Proteomes" id="UP000005408"/>
    </source>
</evidence>
<feature type="compositionally biased region" description="Polar residues" evidence="1">
    <location>
        <begin position="19"/>
        <end position="30"/>
    </location>
</feature>
<dbReference type="Proteomes" id="UP000005408">
    <property type="component" value="Unassembled WGS sequence"/>
</dbReference>
<evidence type="ECO:0000256" key="1">
    <source>
        <dbReference type="SAM" id="MobiDB-lite"/>
    </source>
</evidence>
<dbReference type="AlphaFoldDB" id="A0A8W8P222"/>